<protein>
    <submittedName>
        <fullName evidence="2">Putative tyrosine/serine protein phosphatase</fullName>
    </submittedName>
</protein>
<dbReference type="InterPro" id="IPR026893">
    <property type="entry name" value="Tyr/Ser_Pase_IphP-type"/>
</dbReference>
<accession>K4LY22</accession>
<dbReference type="Proteomes" id="UP000000467">
    <property type="component" value="Chromosome"/>
</dbReference>
<dbReference type="HOGENOM" id="CLU_1854288_0_0_9"/>
<dbReference type="RefSeq" id="WP_015051694.1">
    <property type="nucleotide sequence ID" value="NC_018870.1"/>
</dbReference>
<dbReference type="Pfam" id="PF13350">
    <property type="entry name" value="Y_phosphatase3"/>
    <property type="match status" value="1"/>
</dbReference>
<dbReference type="OrthoDB" id="9815473at2"/>
<proteinExistence type="predicted"/>
<dbReference type="SUPFAM" id="SSF52799">
    <property type="entry name" value="(Phosphotyrosine protein) phosphatases II"/>
    <property type="match status" value="1"/>
</dbReference>
<dbReference type="EMBL" id="CP003732">
    <property type="protein sequence ID" value="AFV12834.1"/>
    <property type="molecule type" value="Genomic_DNA"/>
</dbReference>
<dbReference type="Gene3D" id="3.90.190.10">
    <property type="entry name" value="Protein tyrosine phosphatase superfamily"/>
    <property type="match status" value="1"/>
</dbReference>
<dbReference type="PROSITE" id="PS00383">
    <property type="entry name" value="TYR_PHOSPHATASE_1"/>
    <property type="match status" value="1"/>
</dbReference>
<evidence type="ECO:0000313" key="3">
    <source>
        <dbReference type="Proteomes" id="UP000000467"/>
    </source>
</evidence>
<evidence type="ECO:0000259" key="1">
    <source>
        <dbReference type="PROSITE" id="PS50056"/>
    </source>
</evidence>
<dbReference type="STRING" id="1089553.Tph_c26660"/>
<keyword evidence="3" id="KW-1185">Reference proteome</keyword>
<reference evidence="2 3" key="1">
    <citation type="journal article" date="2012" name="BMC Genomics">
        <title>Genome-guided analysis of physiological and morphological traits of the fermentative acetate oxidizer Thermacetogenium phaeum.</title>
        <authorList>
            <person name="Oehler D."/>
            <person name="Poehlein A."/>
            <person name="Leimbach A."/>
            <person name="Muller N."/>
            <person name="Daniel R."/>
            <person name="Gottschalk G."/>
            <person name="Schink B."/>
        </authorList>
    </citation>
    <scope>NUCLEOTIDE SEQUENCE [LARGE SCALE GENOMIC DNA]</scope>
    <source>
        <strain evidence="3">ATCC BAA-254 / DSM 26808 / PB</strain>
    </source>
</reference>
<dbReference type="eggNOG" id="COG2365">
    <property type="taxonomic scope" value="Bacteria"/>
</dbReference>
<evidence type="ECO:0000313" key="2">
    <source>
        <dbReference type="EMBL" id="AFV12834.1"/>
    </source>
</evidence>
<gene>
    <name evidence="2" type="ordered locus">Tph_c26660</name>
</gene>
<feature type="domain" description="Tyrosine specific protein phosphatases" evidence="1">
    <location>
        <begin position="94"/>
        <end position="123"/>
    </location>
</feature>
<dbReference type="GO" id="GO:0004721">
    <property type="term" value="F:phosphoprotein phosphatase activity"/>
    <property type="evidence" value="ECO:0007669"/>
    <property type="project" value="InterPro"/>
</dbReference>
<sequence>MYEPRWVIPGVLARSARPGRHLGPYSEVPREEVDGWLSSLREMGIRSILCLLDDLHLRLYPGLPGGLLEYYRRSGFAVAHVLMRDPEAGGVITEKALEKARRAFEELPKPVLVHCSAGRDRTGKAVDYILRWLGRGGG</sequence>
<dbReference type="InterPro" id="IPR000387">
    <property type="entry name" value="Tyr_Pase_dom"/>
</dbReference>
<dbReference type="InterPro" id="IPR029021">
    <property type="entry name" value="Prot-tyrosine_phosphatase-like"/>
</dbReference>
<dbReference type="AlphaFoldDB" id="K4LY22"/>
<dbReference type="PROSITE" id="PS50056">
    <property type="entry name" value="TYR_PHOSPHATASE_2"/>
    <property type="match status" value="1"/>
</dbReference>
<name>K4LY22_THEPS</name>
<dbReference type="InterPro" id="IPR016130">
    <property type="entry name" value="Tyr_Pase_AS"/>
</dbReference>
<organism evidence="2 3">
    <name type="scientific">Thermacetogenium phaeum (strain ATCC BAA-254 / DSM 26808 / PB)</name>
    <dbReference type="NCBI Taxonomy" id="1089553"/>
    <lineage>
        <taxon>Bacteria</taxon>
        <taxon>Bacillati</taxon>
        <taxon>Bacillota</taxon>
        <taxon>Clostridia</taxon>
        <taxon>Thermoanaerobacterales</taxon>
        <taxon>Thermoanaerobacteraceae</taxon>
        <taxon>Thermacetogenium</taxon>
    </lineage>
</organism>
<dbReference type="KEGG" id="tpz:Tph_c26660"/>